<keyword evidence="1" id="KW-0472">Membrane</keyword>
<dbReference type="STRING" id="35608.A0A2U1MD33"/>
<name>A0A2U1MD33_ARTAN</name>
<dbReference type="PANTHER" id="PTHR31284">
    <property type="entry name" value="ACID PHOSPHATASE-LIKE PROTEIN"/>
    <property type="match status" value="1"/>
</dbReference>
<keyword evidence="1" id="KW-0812">Transmembrane</keyword>
<accession>A0A2U1MD33</accession>
<keyword evidence="3" id="KW-1185">Reference proteome</keyword>
<feature type="transmembrane region" description="Helical" evidence="1">
    <location>
        <begin position="33"/>
        <end position="54"/>
    </location>
</feature>
<dbReference type="OrthoDB" id="1900337at2759"/>
<gene>
    <name evidence="2" type="ORF">CTI12_AA392350</name>
</gene>
<dbReference type="EMBL" id="PKPP01005699">
    <property type="protein sequence ID" value="PWA59179.1"/>
    <property type="molecule type" value="Genomic_DNA"/>
</dbReference>
<evidence type="ECO:0000256" key="1">
    <source>
        <dbReference type="SAM" id="Phobius"/>
    </source>
</evidence>
<dbReference type="Gene3D" id="3.40.50.1000">
    <property type="entry name" value="HAD superfamily/HAD-like"/>
    <property type="match status" value="1"/>
</dbReference>
<dbReference type="Pfam" id="PF03767">
    <property type="entry name" value="Acid_phosphat_B"/>
    <property type="match status" value="1"/>
</dbReference>
<reference evidence="2 3" key="1">
    <citation type="journal article" date="2018" name="Mol. Plant">
        <title>The genome of Artemisia annua provides insight into the evolution of Asteraceae family and artemisinin biosynthesis.</title>
        <authorList>
            <person name="Shen Q."/>
            <person name="Zhang L."/>
            <person name="Liao Z."/>
            <person name="Wang S."/>
            <person name="Yan T."/>
            <person name="Shi P."/>
            <person name="Liu M."/>
            <person name="Fu X."/>
            <person name="Pan Q."/>
            <person name="Wang Y."/>
            <person name="Lv Z."/>
            <person name="Lu X."/>
            <person name="Zhang F."/>
            <person name="Jiang W."/>
            <person name="Ma Y."/>
            <person name="Chen M."/>
            <person name="Hao X."/>
            <person name="Li L."/>
            <person name="Tang Y."/>
            <person name="Lv G."/>
            <person name="Zhou Y."/>
            <person name="Sun X."/>
            <person name="Brodelius P.E."/>
            <person name="Rose J.K.C."/>
            <person name="Tang K."/>
        </authorList>
    </citation>
    <scope>NUCLEOTIDE SEQUENCE [LARGE SCALE GENOMIC DNA]</scope>
    <source>
        <strain evidence="3">cv. Huhao1</strain>
        <tissue evidence="2">Leaf</tissue>
    </source>
</reference>
<dbReference type="InterPro" id="IPR005519">
    <property type="entry name" value="Acid_phosphat_B-like"/>
</dbReference>
<keyword evidence="1" id="KW-1133">Transmembrane helix</keyword>
<dbReference type="PANTHER" id="PTHR31284:SF22">
    <property type="entry name" value="ACID PHOSPHATASE"/>
    <property type="match status" value="1"/>
</dbReference>
<sequence>MSEYGHAMEREYSASLSSGEESDMGSEFRLESVIYMTSYAATIFIGALVTVGGIPPGKLRSVEYFDNDHYDYCKMAYLHAELNNFESYYLPEICKDVAIKYIKDGHYLRDLSTMGSLVEDYFKNVTQVVGGRDVVLVDIDDLLSSGSLYTRPLFHRFRHYGHDDGVKEAKHLKHVFLVQMYMKLWYGGWSLVLLSREHEKQRGVVIDKLVAAGCGGWSELIMRSDEETKMDTRDYFLKQMAIMQEKGYHIKAVISSRMDILVGPFIRTRLFKLPNPVITPEVES</sequence>
<evidence type="ECO:0000313" key="2">
    <source>
        <dbReference type="EMBL" id="PWA59179.1"/>
    </source>
</evidence>
<dbReference type="InterPro" id="IPR023214">
    <property type="entry name" value="HAD_sf"/>
</dbReference>
<protein>
    <submittedName>
        <fullName evidence="2">Acid phosphatase, class B-like protein</fullName>
    </submittedName>
</protein>
<organism evidence="2 3">
    <name type="scientific">Artemisia annua</name>
    <name type="common">Sweet wormwood</name>
    <dbReference type="NCBI Taxonomy" id="35608"/>
    <lineage>
        <taxon>Eukaryota</taxon>
        <taxon>Viridiplantae</taxon>
        <taxon>Streptophyta</taxon>
        <taxon>Embryophyta</taxon>
        <taxon>Tracheophyta</taxon>
        <taxon>Spermatophyta</taxon>
        <taxon>Magnoliopsida</taxon>
        <taxon>eudicotyledons</taxon>
        <taxon>Gunneridae</taxon>
        <taxon>Pentapetalae</taxon>
        <taxon>asterids</taxon>
        <taxon>campanulids</taxon>
        <taxon>Asterales</taxon>
        <taxon>Asteraceae</taxon>
        <taxon>Asteroideae</taxon>
        <taxon>Anthemideae</taxon>
        <taxon>Artemisiinae</taxon>
        <taxon>Artemisia</taxon>
    </lineage>
</organism>
<evidence type="ECO:0000313" key="3">
    <source>
        <dbReference type="Proteomes" id="UP000245207"/>
    </source>
</evidence>
<dbReference type="AlphaFoldDB" id="A0A2U1MD33"/>
<dbReference type="Proteomes" id="UP000245207">
    <property type="component" value="Unassembled WGS sequence"/>
</dbReference>
<comment type="caution">
    <text evidence="2">The sequence shown here is derived from an EMBL/GenBank/DDBJ whole genome shotgun (WGS) entry which is preliminary data.</text>
</comment>
<proteinExistence type="predicted"/>